<sequence length="204" mass="21114">MARSDTHTSPAGCVDGSGTGLNTDPAADRRAFAPAIVSRRLLLVPAALLVLWGTEAVLAAVTVGLLWLIPVDQTVARLHVSGLARIEVDPHTAVTALVTLALSATLAAVLLRSRSTLAQFAAIKVFALVVATAITGAYAPGSLRVQIAVACVGAGAAVLMWPRMRVAVPRVLETINIRHVDGRAADMLLVLKISVLVGLIVLLG</sequence>
<feature type="transmembrane region" description="Helical" evidence="2">
    <location>
        <begin position="90"/>
        <end position="111"/>
    </location>
</feature>
<reference evidence="3 4" key="1">
    <citation type="submission" date="2022-04" db="EMBL/GenBank/DDBJ databases">
        <title>Genome diversity in the genus Frankia.</title>
        <authorList>
            <person name="Carlos-Shanley C."/>
            <person name="Hahn D."/>
        </authorList>
    </citation>
    <scope>NUCLEOTIDE SEQUENCE [LARGE SCALE GENOMIC DNA]</scope>
    <source>
        <strain evidence="3 4">Ag45/Mut15</strain>
    </source>
</reference>
<feature type="region of interest" description="Disordered" evidence="1">
    <location>
        <begin position="1"/>
        <end position="20"/>
    </location>
</feature>
<comment type="caution">
    <text evidence="3">The sequence shown here is derived from an EMBL/GenBank/DDBJ whole genome shotgun (WGS) entry which is preliminary data.</text>
</comment>
<feature type="transmembrane region" description="Helical" evidence="2">
    <location>
        <begin position="41"/>
        <end position="70"/>
    </location>
</feature>
<name>A0ABT0K3M4_9ACTN</name>
<accession>A0ABT0K3M4</accession>
<feature type="transmembrane region" description="Helical" evidence="2">
    <location>
        <begin position="118"/>
        <end position="139"/>
    </location>
</feature>
<keyword evidence="3" id="KW-0808">Transferase</keyword>
<dbReference type="RefSeq" id="WP_248816257.1">
    <property type="nucleotide sequence ID" value="NZ_JALKFT010000032.1"/>
</dbReference>
<keyword evidence="2" id="KW-0812">Transmembrane</keyword>
<evidence type="ECO:0000313" key="3">
    <source>
        <dbReference type="EMBL" id="MCK9878385.1"/>
    </source>
</evidence>
<organism evidence="3 4">
    <name type="scientific">Frankia umida</name>
    <dbReference type="NCBI Taxonomy" id="573489"/>
    <lineage>
        <taxon>Bacteria</taxon>
        <taxon>Bacillati</taxon>
        <taxon>Actinomycetota</taxon>
        <taxon>Actinomycetes</taxon>
        <taxon>Frankiales</taxon>
        <taxon>Frankiaceae</taxon>
        <taxon>Frankia</taxon>
    </lineage>
</organism>
<protein>
    <submittedName>
        <fullName evidence="3">Histidine kinase</fullName>
    </submittedName>
</protein>
<evidence type="ECO:0000256" key="2">
    <source>
        <dbReference type="SAM" id="Phobius"/>
    </source>
</evidence>
<keyword evidence="2" id="KW-1133">Transmembrane helix</keyword>
<dbReference type="Proteomes" id="UP001201873">
    <property type="component" value="Unassembled WGS sequence"/>
</dbReference>
<gene>
    <name evidence="3" type="ORF">MXD59_21870</name>
</gene>
<keyword evidence="4" id="KW-1185">Reference proteome</keyword>
<feature type="transmembrane region" description="Helical" evidence="2">
    <location>
        <begin position="184"/>
        <end position="203"/>
    </location>
</feature>
<keyword evidence="2" id="KW-0472">Membrane</keyword>
<dbReference type="EMBL" id="JALKFT010000032">
    <property type="protein sequence ID" value="MCK9878385.1"/>
    <property type="molecule type" value="Genomic_DNA"/>
</dbReference>
<evidence type="ECO:0000256" key="1">
    <source>
        <dbReference type="SAM" id="MobiDB-lite"/>
    </source>
</evidence>
<keyword evidence="3" id="KW-0418">Kinase</keyword>
<proteinExistence type="predicted"/>
<feature type="transmembrane region" description="Helical" evidence="2">
    <location>
        <begin position="145"/>
        <end position="163"/>
    </location>
</feature>
<evidence type="ECO:0000313" key="4">
    <source>
        <dbReference type="Proteomes" id="UP001201873"/>
    </source>
</evidence>
<dbReference type="GO" id="GO:0016301">
    <property type="term" value="F:kinase activity"/>
    <property type="evidence" value="ECO:0007669"/>
    <property type="project" value="UniProtKB-KW"/>
</dbReference>